<protein>
    <recommendedName>
        <fullName evidence="1">PIN domain-containing protein</fullName>
    </recommendedName>
</protein>
<organism evidence="2 3">
    <name type="scientific">Xaviernesmea oryzae</name>
    <dbReference type="NCBI Taxonomy" id="464029"/>
    <lineage>
        <taxon>Bacteria</taxon>
        <taxon>Pseudomonadati</taxon>
        <taxon>Pseudomonadota</taxon>
        <taxon>Alphaproteobacteria</taxon>
        <taxon>Hyphomicrobiales</taxon>
        <taxon>Rhizobiaceae</taxon>
        <taxon>Rhizobium/Agrobacterium group</taxon>
        <taxon>Xaviernesmea</taxon>
    </lineage>
</organism>
<keyword evidence="3" id="KW-1185">Reference proteome</keyword>
<dbReference type="InterPro" id="IPR041705">
    <property type="entry name" value="PIN_Sll0205"/>
</dbReference>
<sequence length="137" mass="15107">MRLLLDTQIFIAILMDSTNRLPATIQVLLEPLSAGRFTEPNKTFISAATLWEMAIKVRLGKLGFGVPIDTLPDMIARLGMTIMPVQASHALFHVQPEPPTRDPFDRLLLAQCAIEGLRLVAMDQALSEYPLLATSHG</sequence>
<evidence type="ECO:0000313" key="3">
    <source>
        <dbReference type="Proteomes" id="UP000186364"/>
    </source>
</evidence>
<dbReference type="InterPro" id="IPR052919">
    <property type="entry name" value="TA_system_RNase"/>
</dbReference>
<feature type="domain" description="PIN" evidence="1">
    <location>
        <begin position="4"/>
        <end position="129"/>
    </location>
</feature>
<accession>A0A1Q9AVH4</accession>
<proteinExistence type="predicted"/>
<dbReference type="InterPro" id="IPR029060">
    <property type="entry name" value="PIN-like_dom_sf"/>
</dbReference>
<evidence type="ECO:0000313" key="2">
    <source>
        <dbReference type="EMBL" id="OLP59414.1"/>
    </source>
</evidence>
<dbReference type="AlphaFoldDB" id="A0A1Q9AVH4"/>
<dbReference type="OrthoDB" id="9798990at2"/>
<dbReference type="RefSeq" id="WP_075628246.1">
    <property type="nucleotide sequence ID" value="NZ_FOAM01000010.1"/>
</dbReference>
<dbReference type="Proteomes" id="UP000186364">
    <property type="component" value="Unassembled WGS sequence"/>
</dbReference>
<dbReference type="InterPro" id="IPR002716">
    <property type="entry name" value="PIN_dom"/>
</dbReference>
<dbReference type="SUPFAM" id="SSF88723">
    <property type="entry name" value="PIN domain-like"/>
    <property type="match status" value="1"/>
</dbReference>
<dbReference type="PANTHER" id="PTHR36173:SF2">
    <property type="entry name" value="RIBONUCLEASE VAPC16"/>
    <property type="match status" value="1"/>
</dbReference>
<dbReference type="CDD" id="cd09872">
    <property type="entry name" value="PIN_Sll0205-like"/>
    <property type="match status" value="1"/>
</dbReference>
<dbReference type="Pfam" id="PF01850">
    <property type="entry name" value="PIN"/>
    <property type="match status" value="1"/>
</dbReference>
<dbReference type="PANTHER" id="PTHR36173">
    <property type="entry name" value="RIBONUCLEASE VAPC16-RELATED"/>
    <property type="match status" value="1"/>
</dbReference>
<name>A0A1Q9AVH4_9HYPH</name>
<comment type="caution">
    <text evidence="2">The sequence shown here is derived from an EMBL/GenBank/DDBJ whole genome shotgun (WGS) entry which is preliminary data.</text>
</comment>
<evidence type="ECO:0000259" key="1">
    <source>
        <dbReference type="Pfam" id="PF01850"/>
    </source>
</evidence>
<dbReference type="EMBL" id="MKIP01000052">
    <property type="protein sequence ID" value="OLP59414.1"/>
    <property type="molecule type" value="Genomic_DNA"/>
</dbReference>
<reference evidence="2 3" key="1">
    <citation type="submission" date="2016-09" db="EMBL/GenBank/DDBJ databases">
        <title>Rhizobium sp. nov., a novel species isolated from the rice rhizosphere.</title>
        <authorList>
            <person name="Zhao J."/>
            <person name="Zhang X."/>
        </authorList>
    </citation>
    <scope>NUCLEOTIDE SEQUENCE [LARGE SCALE GENOMIC DNA]</scope>
    <source>
        <strain evidence="2 3">1.7048</strain>
    </source>
</reference>
<gene>
    <name evidence="2" type="ORF">BJF93_11880</name>
</gene>